<evidence type="ECO:0000259" key="3">
    <source>
        <dbReference type="Pfam" id="PF06580"/>
    </source>
</evidence>
<feature type="coiled-coil region" evidence="1">
    <location>
        <begin position="139"/>
        <end position="167"/>
    </location>
</feature>
<dbReference type="EMBL" id="JAJNDC010000003">
    <property type="protein sequence ID" value="MCW9713846.1"/>
    <property type="molecule type" value="Genomic_DNA"/>
</dbReference>
<organism evidence="4 5">
    <name type="scientific">Fodinibius salicampi</name>
    <dbReference type="NCBI Taxonomy" id="1920655"/>
    <lineage>
        <taxon>Bacteria</taxon>
        <taxon>Pseudomonadati</taxon>
        <taxon>Balneolota</taxon>
        <taxon>Balneolia</taxon>
        <taxon>Balneolales</taxon>
        <taxon>Balneolaceae</taxon>
        <taxon>Fodinibius</taxon>
    </lineage>
</organism>
<gene>
    <name evidence="4" type="ORF">LQ318_13115</name>
</gene>
<keyword evidence="5" id="KW-1185">Reference proteome</keyword>
<dbReference type="GO" id="GO:0016301">
    <property type="term" value="F:kinase activity"/>
    <property type="evidence" value="ECO:0007669"/>
    <property type="project" value="UniProtKB-KW"/>
</dbReference>
<accession>A0ABT3Q189</accession>
<feature type="transmembrane region" description="Helical" evidence="2">
    <location>
        <begin position="117"/>
        <end position="137"/>
    </location>
</feature>
<keyword evidence="2" id="KW-1133">Transmembrane helix</keyword>
<protein>
    <submittedName>
        <fullName evidence="4">Histidine kinase</fullName>
    </submittedName>
</protein>
<keyword evidence="1" id="KW-0175">Coiled coil</keyword>
<feature type="transmembrane region" description="Helical" evidence="2">
    <location>
        <begin position="78"/>
        <end position="97"/>
    </location>
</feature>
<reference evidence="4 5" key="1">
    <citation type="submission" date="2021-11" db="EMBL/GenBank/DDBJ databases">
        <title>Aliifidinibius sp. nov., a new bacterium isolated from saline soil.</title>
        <authorList>
            <person name="Galisteo C."/>
            <person name="De La Haba R."/>
            <person name="Sanchez-Porro C."/>
            <person name="Ventosa A."/>
        </authorList>
    </citation>
    <scope>NUCLEOTIDE SEQUENCE [LARGE SCALE GENOMIC DNA]</scope>
    <source>
        <strain evidence="4 5">KACC 190600</strain>
    </source>
</reference>
<comment type="caution">
    <text evidence="4">The sequence shown here is derived from an EMBL/GenBank/DDBJ whole genome shotgun (WGS) entry which is preliminary data.</text>
</comment>
<dbReference type="InterPro" id="IPR050640">
    <property type="entry name" value="Bact_2-comp_sensor_kinase"/>
</dbReference>
<sequence>MKQSGLVLAVAASIYVLYNFTVTSFIVAEMGETFSLGRIFLAEVVVFIPVGAFFITVQELYKTKRWLFTSISVKTAAIHLLLLVMLIAVHSVWQVYFNSLLIGANFIVDTIIRDVMGFLNLRVLIYIISIGLAVGMVKIQEKENRLLNQSEIKLKLQKENFKQLELKLNPEIIYPNLDFIKKNMHENPEKASALLLNLSKQLRNLIDNIQEERIPVKKNLQFLEHYLKALKLRLGRELSYHQKIDDFHLDIEIPSLVLMAPFFEQLFFGRYADFTRQVEKVVCRSTEINADFIHLVLEFYPIEQAETLEGKLKNDDQFAEINDLLAPYAGSTLKAEVDNDCLSIYLYMKVE</sequence>
<evidence type="ECO:0000313" key="5">
    <source>
        <dbReference type="Proteomes" id="UP001207337"/>
    </source>
</evidence>
<keyword evidence="4" id="KW-0418">Kinase</keyword>
<evidence type="ECO:0000313" key="4">
    <source>
        <dbReference type="EMBL" id="MCW9713846.1"/>
    </source>
</evidence>
<evidence type="ECO:0000256" key="1">
    <source>
        <dbReference type="SAM" id="Coils"/>
    </source>
</evidence>
<keyword evidence="4" id="KW-0808">Transferase</keyword>
<evidence type="ECO:0000256" key="2">
    <source>
        <dbReference type="SAM" id="Phobius"/>
    </source>
</evidence>
<feature type="transmembrane region" description="Helical" evidence="2">
    <location>
        <begin position="39"/>
        <end position="57"/>
    </location>
</feature>
<keyword evidence="2" id="KW-0472">Membrane</keyword>
<dbReference type="PANTHER" id="PTHR34220:SF7">
    <property type="entry name" value="SENSOR HISTIDINE KINASE YPDA"/>
    <property type="match status" value="1"/>
</dbReference>
<dbReference type="Pfam" id="PF06580">
    <property type="entry name" value="His_kinase"/>
    <property type="match status" value="1"/>
</dbReference>
<dbReference type="InterPro" id="IPR010559">
    <property type="entry name" value="Sig_transdc_His_kin_internal"/>
</dbReference>
<feature type="transmembrane region" description="Helical" evidence="2">
    <location>
        <begin position="7"/>
        <end position="27"/>
    </location>
</feature>
<proteinExistence type="predicted"/>
<dbReference type="RefSeq" id="WP_265790837.1">
    <property type="nucleotide sequence ID" value="NZ_BAABRS010000003.1"/>
</dbReference>
<dbReference type="PANTHER" id="PTHR34220">
    <property type="entry name" value="SENSOR HISTIDINE KINASE YPDA"/>
    <property type="match status" value="1"/>
</dbReference>
<keyword evidence="2" id="KW-0812">Transmembrane</keyword>
<dbReference type="Proteomes" id="UP001207337">
    <property type="component" value="Unassembled WGS sequence"/>
</dbReference>
<feature type="domain" description="Signal transduction histidine kinase internal region" evidence="3">
    <location>
        <begin position="161"/>
        <end position="237"/>
    </location>
</feature>
<name>A0ABT3Q189_9BACT</name>